<dbReference type="EMBL" id="JABERG010000033">
    <property type="protein sequence ID" value="NNH89096.1"/>
    <property type="molecule type" value="Genomic_DNA"/>
</dbReference>
<name>A0A7Y2S2G5_9GAMM</name>
<evidence type="ECO:0000313" key="4">
    <source>
        <dbReference type="Proteomes" id="UP000532147"/>
    </source>
</evidence>
<evidence type="ECO:0000313" key="2">
    <source>
        <dbReference type="EMBL" id="NNH38714.1"/>
    </source>
</evidence>
<dbReference type="RefSeq" id="WP_171534493.1">
    <property type="nucleotide sequence ID" value="NZ_JABERF010000031.1"/>
</dbReference>
<accession>A0A7Y2S2G5</accession>
<protein>
    <submittedName>
        <fullName evidence="2">Uncharacterized protein</fullName>
    </submittedName>
</protein>
<comment type="caution">
    <text evidence="2">The sequence shown here is derived from an EMBL/GenBank/DDBJ whole genome shotgun (WGS) entry which is preliminary data.</text>
</comment>
<keyword evidence="1" id="KW-1133">Transmembrane helix</keyword>
<evidence type="ECO:0000313" key="3">
    <source>
        <dbReference type="EMBL" id="NNH89096.1"/>
    </source>
</evidence>
<evidence type="ECO:0000256" key="1">
    <source>
        <dbReference type="SAM" id="Phobius"/>
    </source>
</evidence>
<accession>A0A7Y2PNH2</accession>
<feature type="transmembrane region" description="Helical" evidence="1">
    <location>
        <begin position="6"/>
        <end position="25"/>
    </location>
</feature>
<evidence type="ECO:0000313" key="5">
    <source>
        <dbReference type="Proteomes" id="UP000546536"/>
    </source>
</evidence>
<sequence length="54" mass="6224">MDDKKVIVTSSILLICAIGLGLYIYDQSQKKRRNEIQQLVMEAERSLLEISKKN</sequence>
<dbReference type="EMBL" id="JABERH010000020">
    <property type="protein sequence ID" value="NNH38714.1"/>
    <property type="molecule type" value="Genomic_DNA"/>
</dbReference>
<dbReference type="Proteomes" id="UP000532147">
    <property type="component" value="Unassembled WGS sequence"/>
</dbReference>
<keyword evidence="1" id="KW-0472">Membrane</keyword>
<gene>
    <name evidence="2" type="ORF">HLH11_08645</name>
    <name evidence="3" type="ORF">HLH13_15585</name>
</gene>
<proteinExistence type="predicted"/>
<reference evidence="4 5" key="1">
    <citation type="submission" date="2020-04" db="EMBL/GenBank/DDBJ databases">
        <title>Acinetobacter Taxon 24.</title>
        <authorList>
            <person name="Nemec A."/>
            <person name="Radolfova-Krizova L."/>
            <person name="Higgins P.G."/>
            <person name="Spanelova P."/>
        </authorList>
    </citation>
    <scope>NUCLEOTIDE SEQUENCE [LARGE SCALE GENOMIC DNA]</scope>
    <source>
        <strain evidence="3 5">ANC 4279</strain>
        <strain evidence="2 4">ANC 4280</strain>
    </source>
</reference>
<keyword evidence="1" id="KW-0812">Transmembrane</keyword>
<organism evidence="2 4">
    <name type="scientific">Acinetobacter terrae</name>
    <dbReference type="NCBI Taxonomy" id="2731247"/>
    <lineage>
        <taxon>Bacteria</taxon>
        <taxon>Pseudomonadati</taxon>
        <taxon>Pseudomonadota</taxon>
        <taxon>Gammaproteobacteria</taxon>
        <taxon>Moraxellales</taxon>
        <taxon>Moraxellaceae</taxon>
        <taxon>Acinetobacter</taxon>
        <taxon>Acinetobacter Taxon 24</taxon>
    </lineage>
</organism>
<keyword evidence="5" id="KW-1185">Reference proteome</keyword>
<dbReference type="Proteomes" id="UP000546536">
    <property type="component" value="Unassembled WGS sequence"/>
</dbReference>
<dbReference type="AlphaFoldDB" id="A0A7Y2S2G5"/>